<protein>
    <submittedName>
        <fullName evidence="1">Uncharacterized protein</fullName>
    </submittedName>
</protein>
<gene>
    <name evidence="1" type="ORF">DILT_LOCUS12710</name>
</gene>
<dbReference type="EMBL" id="UYRU01067452">
    <property type="protein sequence ID" value="VDN16879.1"/>
    <property type="molecule type" value="Genomic_DNA"/>
</dbReference>
<sequence length="141" mass="15098">CGKRPRPVAATAATGVSNCSSAVPPSEHCCTWLSNQGSEHLLGQIASVYGGRLPHRAVLSNDYLSGLLIGLSTTTDAENAQLCMATLSPSLMKTVLKMERSRLQSGVAVAHIDDDGHQHFHPHGYNHCAVDDDEGFFHSYP</sequence>
<evidence type="ECO:0000313" key="2">
    <source>
        <dbReference type="Proteomes" id="UP000281553"/>
    </source>
</evidence>
<accession>A0A3P7P990</accession>
<keyword evidence="2" id="KW-1185">Reference proteome</keyword>
<evidence type="ECO:0000313" key="1">
    <source>
        <dbReference type="EMBL" id="VDN16879.1"/>
    </source>
</evidence>
<reference evidence="1 2" key="1">
    <citation type="submission" date="2018-11" db="EMBL/GenBank/DDBJ databases">
        <authorList>
            <consortium name="Pathogen Informatics"/>
        </authorList>
    </citation>
    <scope>NUCLEOTIDE SEQUENCE [LARGE SCALE GENOMIC DNA]</scope>
</reference>
<feature type="non-terminal residue" evidence="1">
    <location>
        <position position="1"/>
    </location>
</feature>
<dbReference type="AlphaFoldDB" id="A0A3P7P990"/>
<dbReference type="Proteomes" id="UP000281553">
    <property type="component" value="Unassembled WGS sequence"/>
</dbReference>
<proteinExistence type="predicted"/>
<organism evidence="1 2">
    <name type="scientific">Dibothriocephalus latus</name>
    <name type="common">Fish tapeworm</name>
    <name type="synonym">Diphyllobothrium latum</name>
    <dbReference type="NCBI Taxonomy" id="60516"/>
    <lineage>
        <taxon>Eukaryota</taxon>
        <taxon>Metazoa</taxon>
        <taxon>Spiralia</taxon>
        <taxon>Lophotrochozoa</taxon>
        <taxon>Platyhelminthes</taxon>
        <taxon>Cestoda</taxon>
        <taxon>Eucestoda</taxon>
        <taxon>Diphyllobothriidea</taxon>
        <taxon>Diphyllobothriidae</taxon>
        <taxon>Dibothriocephalus</taxon>
    </lineage>
</organism>
<dbReference type="OrthoDB" id="10264149at2759"/>
<name>A0A3P7P990_DIBLA</name>